<reference evidence="1" key="1">
    <citation type="journal article" date="2014" name="Genome Announc.">
        <title>Draft Genome Sequences of Three Alkaliphilic Bacillus Strains, Bacillus wakoensis JCM 9140T, Bacillus akibai JCM 9157T, and Bacillus hemicellulosilyticus JCM 9152T.</title>
        <authorList>
            <person name="Yuki M."/>
            <person name="Oshima K."/>
            <person name="Suda W."/>
            <person name="Oshida Y."/>
            <person name="Kitamura K."/>
            <person name="Iida T."/>
            <person name="Hattori M."/>
            <person name="Ohkuma M."/>
        </authorList>
    </citation>
    <scope>NUCLEOTIDE SEQUENCE [LARGE SCALE GENOMIC DNA]</scope>
    <source>
        <strain evidence="1">JCM 9152</strain>
    </source>
</reference>
<dbReference type="PANTHER" id="PTHR40590">
    <property type="entry name" value="CYTOPLASMIC PROTEIN-RELATED"/>
    <property type="match status" value="1"/>
</dbReference>
<dbReference type="RefSeq" id="WP_035340004.1">
    <property type="nucleotide sequence ID" value="NZ_BAUU01000002.1"/>
</dbReference>
<keyword evidence="2" id="KW-1185">Reference proteome</keyword>
<dbReference type="PROSITE" id="PS51450">
    <property type="entry name" value="LRR"/>
    <property type="match status" value="1"/>
</dbReference>
<dbReference type="SUPFAM" id="SSF52058">
    <property type="entry name" value="L domain-like"/>
    <property type="match status" value="1"/>
</dbReference>
<evidence type="ECO:0008006" key="3">
    <source>
        <dbReference type="Google" id="ProtNLM"/>
    </source>
</evidence>
<evidence type="ECO:0000313" key="1">
    <source>
        <dbReference type="EMBL" id="GAE28922.1"/>
    </source>
</evidence>
<dbReference type="EMBL" id="BAUU01000002">
    <property type="protein sequence ID" value="GAE28922.1"/>
    <property type="molecule type" value="Genomic_DNA"/>
</dbReference>
<dbReference type="STRING" id="1236971.JCM9152_260"/>
<evidence type="ECO:0000313" key="2">
    <source>
        <dbReference type="Proteomes" id="UP000018895"/>
    </source>
</evidence>
<dbReference type="AlphaFoldDB" id="W4QAE3"/>
<dbReference type="InterPro" id="IPR047111">
    <property type="entry name" value="YbaP-like"/>
</dbReference>
<dbReference type="Gene3D" id="3.80.10.10">
    <property type="entry name" value="Ribonuclease Inhibitor"/>
    <property type="match status" value="1"/>
</dbReference>
<dbReference type="CDD" id="cd14789">
    <property type="entry name" value="Tiki"/>
    <property type="match status" value="1"/>
</dbReference>
<dbReference type="OrthoDB" id="357294at2"/>
<comment type="caution">
    <text evidence="1">The sequence shown here is derived from an EMBL/GenBank/DDBJ whole genome shotgun (WGS) entry which is preliminary data.</text>
</comment>
<dbReference type="Proteomes" id="UP000018895">
    <property type="component" value="Unassembled WGS sequence"/>
</dbReference>
<sequence length="423" mass="48218">MRNLIVSMVILFVLSGLVACQSINTIQPNLSFQDERLENLINKMISEEANTDSSIKNELHAIKKLDLSDYGITNLEGIDILEGLEEIILTGNELESLEPLLTLPNLLVVNLEGVSIDTSEGSDDLGVIQALLENDVEVIYDDEDEQIFSKGLLFEVENNHSKIYLFGSIHINSEELFPLHPEIEEAFDQSDQVAFVVNVNEKDEVAIMQAMVELGVYNDGTSLENHISKELYEELISFISNYELEEEAITRFKPWAVADMLQSLLIENYGYSNKKNIDQYFLMKAEEAQKPVMSLEHFKDQMILSNEIELEQQELLLEKTLNSIQNSGKVRSNLETMWVTSQAEKLAELRDSQKYRDLDTSPFSLALVEERDQQMAEKLEEILKEEQEMTTFVVVNTLHLIGNGNITELLEDQGYRVNRLLVD</sequence>
<gene>
    <name evidence="1" type="ORF">JCM9152_260</name>
</gene>
<accession>W4QAE3</accession>
<dbReference type="InterPro" id="IPR001611">
    <property type="entry name" value="Leu-rich_rpt"/>
</dbReference>
<dbReference type="PANTHER" id="PTHR40590:SF1">
    <property type="entry name" value="CYTOPLASMIC PROTEIN"/>
    <property type="match status" value="1"/>
</dbReference>
<dbReference type="InterPro" id="IPR002816">
    <property type="entry name" value="TraB/PrgY/GumN_fam"/>
</dbReference>
<dbReference type="InterPro" id="IPR032675">
    <property type="entry name" value="LRR_dom_sf"/>
</dbReference>
<proteinExistence type="predicted"/>
<organism evidence="1 2">
    <name type="scientific">Halalkalibacter hemicellulosilyticusJCM 9152</name>
    <dbReference type="NCBI Taxonomy" id="1236971"/>
    <lineage>
        <taxon>Bacteria</taxon>
        <taxon>Bacillati</taxon>
        <taxon>Bacillota</taxon>
        <taxon>Bacilli</taxon>
        <taxon>Bacillales</taxon>
        <taxon>Bacillaceae</taxon>
        <taxon>Halalkalibacter</taxon>
    </lineage>
</organism>
<dbReference type="Pfam" id="PF01963">
    <property type="entry name" value="TraB_PrgY_gumN"/>
    <property type="match status" value="1"/>
</dbReference>
<protein>
    <recommendedName>
        <fullName evidence="3">GumN protein</fullName>
    </recommendedName>
</protein>
<name>W4QAE3_9BACI</name>
<dbReference type="PROSITE" id="PS51257">
    <property type="entry name" value="PROKAR_LIPOPROTEIN"/>
    <property type="match status" value="1"/>
</dbReference>